<protein>
    <recommendedName>
        <fullName evidence="3">Thioredoxin-like fold domain-containing protein</fullName>
    </recommendedName>
</protein>
<evidence type="ECO:0000313" key="1">
    <source>
        <dbReference type="EMBL" id="MDF5691585.1"/>
    </source>
</evidence>
<dbReference type="Proteomes" id="UP001321344">
    <property type="component" value="Unassembled WGS sequence"/>
</dbReference>
<keyword evidence="2" id="KW-1185">Reference proteome</keyword>
<dbReference type="RefSeq" id="WP_276344803.1">
    <property type="nucleotide sequence ID" value="NZ_JARJOW010000008.1"/>
</dbReference>
<dbReference type="Gene3D" id="3.40.30.10">
    <property type="entry name" value="Glutaredoxin"/>
    <property type="match status" value="1"/>
</dbReference>
<reference evidence="1 2" key="1">
    <citation type="submission" date="2023-03" db="EMBL/GenBank/DDBJ databases">
        <title>Genome sequencing of Aquirufa.</title>
        <authorList>
            <person name="Pitt A."/>
            <person name="Hahn M.W."/>
        </authorList>
    </citation>
    <scope>NUCLEOTIDE SEQUENCE [LARGE SCALE GENOMIC DNA]</scope>
    <source>
        <strain evidence="1 2">WAEICH-18A</strain>
    </source>
</reference>
<proteinExistence type="predicted"/>
<evidence type="ECO:0000313" key="2">
    <source>
        <dbReference type="Proteomes" id="UP001321344"/>
    </source>
</evidence>
<dbReference type="InterPro" id="IPR036249">
    <property type="entry name" value="Thioredoxin-like_sf"/>
</dbReference>
<organism evidence="1 2">
    <name type="scientific">Aquirufa aurantiipilula</name>
    <dbReference type="NCBI Taxonomy" id="2696561"/>
    <lineage>
        <taxon>Bacteria</taxon>
        <taxon>Pseudomonadati</taxon>
        <taxon>Bacteroidota</taxon>
        <taxon>Cytophagia</taxon>
        <taxon>Cytophagales</taxon>
        <taxon>Flectobacillaceae</taxon>
        <taxon>Aquirufa</taxon>
    </lineage>
</organism>
<evidence type="ECO:0008006" key="3">
    <source>
        <dbReference type="Google" id="ProtNLM"/>
    </source>
</evidence>
<accession>A0ABT6BMI4</accession>
<dbReference type="CDD" id="cd01659">
    <property type="entry name" value="TRX_superfamily"/>
    <property type="match status" value="1"/>
</dbReference>
<comment type="caution">
    <text evidence="1">The sequence shown here is derived from an EMBL/GenBank/DDBJ whole genome shotgun (WGS) entry which is preliminary data.</text>
</comment>
<name>A0ABT6BMI4_9BACT</name>
<dbReference type="SUPFAM" id="SSF52833">
    <property type="entry name" value="Thioredoxin-like"/>
    <property type="match status" value="1"/>
</dbReference>
<gene>
    <name evidence="1" type="ORF">PQG43_11990</name>
</gene>
<sequence>MAIQCYLKLVPINPILNFNEVENFKWISKQVPKSIKTKFKIIIVFHPECEYCQIEAREIELNHDKFPNVEFWWISYAKKFEILDFKNRYFSPKTEGMSFGYIPIEKLTDVFGSSIIPHIYVYNEEQNLIGEFKGSINGKSLIQLLK</sequence>
<dbReference type="EMBL" id="JARJOW010000008">
    <property type="protein sequence ID" value="MDF5691585.1"/>
    <property type="molecule type" value="Genomic_DNA"/>
</dbReference>